<feature type="non-terminal residue" evidence="1">
    <location>
        <position position="1"/>
    </location>
</feature>
<sequence length="128" mass="14650">IRRGWEGILGVDVAVVNYSYVKVVPKMVHVLKYVTRATFRDYTWDDRMAAELYNFRNMRSWGSWKDEPAWELEEKAELETIAKLGEGKCPVCGEPLTWSRAIDIAWLKARTGQQQPAPLGAGYWAMGP</sequence>
<organism evidence="1">
    <name type="scientific">marine sediment metagenome</name>
    <dbReference type="NCBI Taxonomy" id="412755"/>
    <lineage>
        <taxon>unclassified sequences</taxon>
        <taxon>metagenomes</taxon>
        <taxon>ecological metagenomes</taxon>
    </lineage>
</organism>
<reference evidence="1" key="1">
    <citation type="journal article" date="2014" name="Front. Microbiol.">
        <title>High frequency of phylogenetically diverse reductive dehalogenase-homologous genes in deep subseafloor sedimentary metagenomes.</title>
        <authorList>
            <person name="Kawai M."/>
            <person name="Futagami T."/>
            <person name="Toyoda A."/>
            <person name="Takaki Y."/>
            <person name="Nishi S."/>
            <person name="Hori S."/>
            <person name="Arai W."/>
            <person name="Tsubouchi T."/>
            <person name="Morono Y."/>
            <person name="Uchiyama I."/>
            <person name="Ito T."/>
            <person name="Fujiyama A."/>
            <person name="Inagaki F."/>
            <person name="Takami H."/>
        </authorList>
    </citation>
    <scope>NUCLEOTIDE SEQUENCE</scope>
    <source>
        <strain evidence="1">Expedition CK06-06</strain>
    </source>
</reference>
<dbReference type="AlphaFoldDB" id="X1SWF2"/>
<dbReference type="EMBL" id="BARW01018294">
    <property type="protein sequence ID" value="GAI97293.1"/>
    <property type="molecule type" value="Genomic_DNA"/>
</dbReference>
<proteinExistence type="predicted"/>
<evidence type="ECO:0000313" key="1">
    <source>
        <dbReference type="EMBL" id="GAI97293.1"/>
    </source>
</evidence>
<accession>X1SWF2</accession>
<gene>
    <name evidence="1" type="ORF">S12H4_31361</name>
</gene>
<comment type="caution">
    <text evidence="1">The sequence shown here is derived from an EMBL/GenBank/DDBJ whole genome shotgun (WGS) entry which is preliminary data.</text>
</comment>
<name>X1SWF2_9ZZZZ</name>
<protein>
    <submittedName>
        <fullName evidence="1">Uncharacterized protein</fullName>
    </submittedName>
</protein>